<dbReference type="STRING" id="536019.Mesop_3273"/>
<dbReference type="RefSeq" id="WP_013894413.1">
    <property type="nucleotide sequence ID" value="NC_015675.1"/>
</dbReference>
<dbReference type="Proteomes" id="UP000001623">
    <property type="component" value="Chromosome"/>
</dbReference>
<name>F7YBH7_MESOW</name>
<dbReference type="HOGENOM" id="CLU_2991476_0_0_5"/>
<dbReference type="KEGG" id="mop:Mesop_3273"/>
<evidence type="ECO:0000313" key="1">
    <source>
        <dbReference type="EMBL" id="AEH87724.1"/>
    </source>
</evidence>
<dbReference type="EMBL" id="CP002279">
    <property type="protein sequence ID" value="AEH87724.1"/>
    <property type="molecule type" value="Genomic_DNA"/>
</dbReference>
<evidence type="ECO:0000313" key="2">
    <source>
        <dbReference type="Proteomes" id="UP000001623"/>
    </source>
</evidence>
<sequence length="57" mass="6396">MRLVRLRAPGGLDRLDLVEEDPPRPGRVTCWSGDDFAVCGKTRWLTAAFRSPTAPER</sequence>
<accession>F7YBH7</accession>
<proteinExistence type="predicted"/>
<protein>
    <submittedName>
        <fullName evidence="1">Uncharacterized protein</fullName>
    </submittedName>
</protein>
<dbReference type="AlphaFoldDB" id="F7YBH7"/>
<organism evidence="1 2">
    <name type="scientific">Mesorhizobium opportunistum (strain LMG 24607 / HAMBI 3007 / WSM2075)</name>
    <dbReference type="NCBI Taxonomy" id="536019"/>
    <lineage>
        <taxon>Bacteria</taxon>
        <taxon>Pseudomonadati</taxon>
        <taxon>Pseudomonadota</taxon>
        <taxon>Alphaproteobacteria</taxon>
        <taxon>Hyphomicrobiales</taxon>
        <taxon>Phyllobacteriaceae</taxon>
        <taxon>Mesorhizobium</taxon>
    </lineage>
</organism>
<reference evidence="1 2" key="1">
    <citation type="submission" date="2010-10" db="EMBL/GenBank/DDBJ databases">
        <title>Complete sequence of Mesorhizobium opportunistum WSM2075.</title>
        <authorList>
            <consortium name="US DOE Joint Genome Institute"/>
            <person name="Lucas S."/>
            <person name="Copeland A."/>
            <person name="Lapidus A."/>
            <person name="Cheng J.-F."/>
            <person name="Bruce D."/>
            <person name="Goodwin L."/>
            <person name="Pitluck S."/>
            <person name="Chertkov O."/>
            <person name="Misra M."/>
            <person name="Detter J.C."/>
            <person name="Han C."/>
            <person name="Tapia R."/>
            <person name="Land M."/>
            <person name="Hauser L."/>
            <person name="Kyrpides N."/>
            <person name="Ovchinnikova G."/>
            <person name="Mavrommatis K.M."/>
            <person name="Tiwari R.P."/>
            <person name="Howieson J.G."/>
            <person name="O'Hara G.W."/>
            <person name="Nandasena K.G."/>
            <person name="Woyke T."/>
        </authorList>
    </citation>
    <scope>NUCLEOTIDE SEQUENCE [LARGE SCALE GENOMIC DNA]</scope>
    <source>
        <strain evidence="2">LMG 24607 / HAMBI 3007 / WSM2075</strain>
    </source>
</reference>
<gene>
    <name evidence="1" type="ordered locus">Mesop_3273</name>
</gene>